<protein>
    <submittedName>
        <fullName evidence="1">Uncharacterized protein</fullName>
    </submittedName>
</protein>
<name>A0A0F9VD60_9ZZZZ</name>
<sequence length="350" mass="38120">MAKFFADLIDDVQSYLDDDGSLFLDAYVTIKLRAALQQVSEYVPYERKVSFFIESRTGIATTDTSSALVDATESQFLSTDVGKVVQNTTNNTWAIVTAYVSADQLTLSKDIMVDGNENYEIFNKGCSNRFQINIEDVTDDVGPEEHGVIAVEYPIGTRRSWDIDGDILTIDVLRVSDSKVAEPATNTEVLVWFETRQRVLEFADLAGTVNGTPSAGATTFTIAAVGSGTDVITEDALFTVANVRGTYKIKSNLTLSGGGGAIIFYPGLESAPANGAIVSFIGSTLNKEMERLVTVLTASKTALSKTINATTTGGRETVRNYRDELAIVLNELERLKNRRAPRVSETFPRD</sequence>
<proteinExistence type="predicted"/>
<gene>
    <name evidence="1" type="ORF">LCGC14_0420800</name>
</gene>
<dbReference type="EMBL" id="LAZR01000383">
    <property type="protein sequence ID" value="KKN71501.1"/>
    <property type="molecule type" value="Genomic_DNA"/>
</dbReference>
<accession>A0A0F9VD60</accession>
<comment type="caution">
    <text evidence="1">The sequence shown here is derived from an EMBL/GenBank/DDBJ whole genome shotgun (WGS) entry which is preliminary data.</text>
</comment>
<evidence type="ECO:0000313" key="1">
    <source>
        <dbReference type="EMBL" id="KKN71501.1"/>
    </source>
</evidence>
<organism evidence="1">
    <name type="scientific">marine sediment metagenome</name>
    <dbReference type="NCBI Taxonomy" id="412755"/>
    <lineage>
        <taxon>unclassified sequences</taxon>
        <taxon>metagenomes</taxon>
        <taxon>ecological metagenomes</taxon>
    </lineage>
</organism>
<reference evidence="1" key="1">
    <citation type="journal article" date="2015" name="Nature">
        <title>Complex archaea that bridge the gap between prokaryotes and eukaryotes.</title>
        <authorList>
            <person name="Spang A."/>
            <person name="Saw J.H."/>
            <person name="Jorgensen S.L."/>
            <person name="Zaremba-Niedzwiedzka K."/>
            <person name="Martijn J."/>
            <person name="Lind A.E."/>
            <person name="van Eijk R."/>
            <person name="Schleper C."/>
            <person name="Guy L."/>
            <person name="Ettema T.J."/>
        </authorList>
    </citation>
    <scope>NUCLEOTIDE SEQUENCE</scope>
</reference>
<dbReference type="AlphaFoldDB" id="A0A0F9VD60"/>